<comment type="subcellular location">
    <subcellularLocation>
        <location evidence="1">Cell membrane</location>
        <topology evidence="1">Multi-pass membrane protein</topology>
    </subcellularLocation>
</comment>
<dbReference type="Pfam" id="PF08395">
    <property type="entry name" value="7tm_7"/>
    <property type="match status" value="1"/>
</dbReference>
<gene>
    <name evidence="10" type="primary">CSON014087</name>
</gene>
<feature type="transmembrane region" description="Helical" evidence="8">
    <location>
        <begin position="97"/>
        <end position="117"/>
    </location>
</feature>
<dbReference type="GO" id="GO:0005886">
    <property type="term" value="C:plasma membrane"/>
    <property type="evidence" value="ECO:0007669"/>
    <property type="project" value="UniProtKB-SubCell"/>
</dbReference>
<evidence type="ECO:0000256" key="5">
    <source>
        <dbReference type="ARBA" id="ARBA00023136"/>
    </source>
</evidence>
<keyword evidence="5 8" id="KW-0472">Membrane</keyword>
<dbReference type="AlphaFoldDB" id="A0A336MLX1"/>
<dbReference type="GO" id="GO:0007635">
    <property type="term" value="P:chemosensory behavior"/>
    <property type="evidence" value="ECO:0007669"/>
    <property type="project" value="TreeGrafter"/>
</dbReference>
<dbReference type="GO" id="GO:0030425">
    <property type="term" value="C:dendrite"/>
    <property type="evidence" value="ECO:0007669"/>
    <property type="project" value="TreeGrafter"/>
</dbReference>
<evidence type="ECO:0000256" key="7">
    <source>
        <dbReference type="ARBA" id="ARBA00023224"/>
    </source>
</evidence>
<evidence type="ECO:0000256" key="4">
    <source>
        <dbReference type="ARBA" id="ARBA00022989"/>
    </source>
</evidence>
<keyword evidence="7" id="KW-0807">Transducer</keyword>
<dbReference type="EMBL" id="UFQT01000758">
    <property type="protein sequence ID" value="SSX27008.1"/>
    <property type="molecule type" value="Genomic_DNA"/>
</dbReference>
<dbReference type="GO" id="GO:0008049">
    <property type="term" value="P:male courtship behavior"/>
    <property type="evidence" value="ECO:0007669"/>
    <property type="project" value="TreeGrafter"/>
</dbReference>
<dbReference type="EMBL" id="UFQS01000758">
    <property type="protein sequence ID" value="SSX06662.1"/>
    <property type="molecule type" value="Genomic_DNA"/>
</dbReference>
<name>A0A336MLX1_CULSO</name>
<accession>A0A336MLX1</accession>
<dbReference type="GO" id="GO:0043025">
    <property type="term" value="C:neuronal cell body"/>
    <property type="evidence" value="ECO:0007669"/>
    <property type="project" value="TreeGrafter"/>
</dbReference>
<evidence type="ECO:0000313" key="9">
    <source>
        <dbReference type="EMBL" id="SSX06662.1"/>
    </source>
</evidence>
<dbReference type="GO" id="GO:0007165">
    <property type="term" value="P:signal transduction"/>
    <property type="evidence" value="ECO:0007669"/>
    <property type="project" value="UniProtKB-KW"/>
</dbReference>
<evidence type="ECO:0000256" key="2">
    <source>
        <dbReference type="ARBA" id="ARBA00022475"/>
    </source>
</evidence>
<dbReference type="PANTHER" id="PTHR21143:SF133">
    <property type="entry name" value="GUSTATORY AND PHEROMONE RECEPTOR 32A-RELATED"/>
    <property type="match status" value="1"/>
</dbReference>
<keyword evidence="3 8" id="KW-0812">Transmembrane</keyword>
<evidence type="ECO:0000256" key="1">
    <source>
        <dbReference type="ARBA" id="ARBA00004651"/>
    </source>
</evidence>
<keyword evidence="4 8" id="KW-1133">Transmembrane helix</keyword>
<dbReference type="GO" id="GO:0050909">
    <property type="term" value="P:sensory perception of taste"/>
    <property type="evidence" value="ECO:0007669"/>
    <property type="project" value="InterPro"/>
</dbReference>
<reference evidence="10" key="2">
    <citation type="submission" date="2018-07" db="EMBL/GenBank/DDBJ databases">
        <authorList>
            <person name="Quirk P.G."/>
            <person name="Krulwich T.A."/>
        </authorList>
    </citation>
    <scope>NUCLEOTIDE SEQUENCE</scope>
</reference>
<evidence type="ECO:0000256" key="6">
    <source>
        <dbReference type="ARBA" id="ARBA00023170"/>
    </source>
</evidence>
<keyword evidence="2" id="KW-1003">Cell membrane</keyword>
<evidence type="ECO:0000313" key="10">
    <source>
        <dbReference type="EMBL" id="SSX27008.1"/>
    </source>
</evidence>
<dbReference type="PANTHER" id="PTHR21143">
    <property type="entry name" value="INVERTEBRATE GUSTATORY RECEPTOR"/>
    <property type="match status" value="1"/>
</dbReference>
<protein>
    <submittedName>
        <fullName evidence="10">CSON014087 protein</fullName>
    </submittedName>
</protein>
<reference evidence="9" key="1">
    <citation type="submission" date="2018-04" db="EMBL/GenBank/DDBJ databases">
        <authorList>
            <person name="Go L.Y."/>
            <person name="Mitchell J.A."/>
        </authorList>
    </citation>
    <scope>NUCLEOTIDE SEQUENCE</scope>
    <source>
        <tissue evidence="9">Whole organism</tissue>
    </source>
</reference>
<proteinExistence type="predicted"/>
<evidence type="ECO:0000256" key="8">
    <source>
        <dbReference type="SAM" id="Phobius"/>
    </source>
</evidence>
<dbReference type="InterPro" id="IPR013604">
    <property type="entry name" value="7TM_chemorcpt"/>
</dbReference>
<dbReference type="GO" id="GO:0030424">
    <property type="term" value="C:axon"/>
    <property type="evidence" value="ECO:0007669"/>
    <property type="project" value="TreeGrafter"/>
</dbReference>
<dbReference type="VEuPathDB" id="VectorBase:CSON014087"/>
<feature type="transmembrane region" description="Helical" evidence="8">
    <location>
        <begin position="137"/>
        <end position="164"/>
    </location>
</feature>
<sequence>MDQRYSFHEEFSFKMDRKTGDLKKIYPLFMEMHHSRFISMHSNPESPKKLKPFSLDKSEIAKEPKLTQVEMIKKLMEVYQLLCEISQLINQHFQLQILCFSFNTFLSIVFNIYYILIFRNIIATALNNNTPEAQGRVTAMESLICFMTISIIGCIMDILCIVCACEHTVNAAKKVSKTVAKMLYQDNLTHEAKEQLSKFALQMFHVFPKFTVYGMFAVDGTLLFTEDGSAYSTTQTNG</sequence>
<evidence type="ECO:0000256" key="3">
    <source>
        <dbReference type="ARBA" id="ARBA00022692"/>
    </source>
</evidence>
<keyword evidence="6" id="KW-0675">Receptor</keyword>
<organism evidence="10">
    <name type="scientific">Culicoides sonorensis</name>
    <name type="common">Biting midge</name>
    <dbReference type="NCBI Taxonomy" id="179676"/>
    <lineage>
        <taxon>Eukaryota</taxon>
        <taxon>Metazoa</taxon>
        <taxon>Ecdysozoa</taxon>
        <taxon>Arthropoda</taxon>
        <taxon>Hexapoda</taxon>
        <taxon>Insecta</taxon>
        <taxon>Pterygota</taxon>
        <taxon>Neoptera</taxon>
        <taxon>Endopterygota</taxon>
        <taxon>Diptera</taxon>
        <taxon>Nematocera</taxon>
        <taxon>Chironomoidea</taxon>
        <taxon>Ceratopogonidae</taxon>
        <taxon>Ceratopogoninae</taxon>
        <taxon>Culicoides</taxon>
        <taxon>Monoculicoides</taxon>
    </lineage>
</organism>